<keyword evidence="2" id="KW-1185">Reference proteome</keyword>
<gene>
    <name evidence="1" type="ORF">E1298_32090</name>
</gene>
<dbReference type="Proteomes" id="UP000294513">
    <property type="component" value="Unassembled WGS sequence"/>
</dbReference>
<organism evidence="1 2">
    <name type="scientific">Actinomadura rubrisoli</name>
    <dbReference type="NCBI Taxonomy" id="2530368"/>
    <lineage>
        <taxon>Bacteria</taxon>
        <taxon>Bacillati</taxon>
        <taxon>Actinomycetota</taxon>
        <taxon>Actinomycetes</taxon>
        <taxon>Streptosporangiales</taxon>
        <taxon>Thermomonosporaceae</taxon>
        <taxon>Actinomadura</taxon>
    </lineage>
</organism>
<proteinExistence type="predicted"/>
<reference evidence="1 2" key="1">
    <citation type="submission" date="2019-03" db="EMBL/GenBank/DDBJ databases">
        <title>Draft genome sequences of novel Actinobacteria.</title>
        <authorList>
            <person name="Sahin N."/>
            <person name="Ay H."/>
            <person name="Saygin H."/>
        </authorList>
    </citation>
    <scope>NUCLEOTIDE SEQUENCE [LARGE SCALE GENOMIC DNA]</scope>
    <source>
        <strain evidence="1 2">H3C3</strain>
    </source>
</reference>
<dbReference type="OrthoDB" id="3482801at2"/>
<dbReference type="RefSeq" id="WP_131899957.1">
    <property type="nucleotide sequence ID" value="NZ_SMKU01000230.1"/>
</dbReference>
<evidence type="ECO:0000313" key="1">
    <source>
        <dbReference type="EMBL" id="TDD74837.1"/>
    </source>
</evidence>
<evidence type="ECO:0000313" key="2">
    <source>
        <dbReference type="Proteomes" id="UP000294513"/>
    </source>
</evidence>
<comment type="caution">
    <text evidence="1">The sequence shown here is derived from an EMBL/GenBank/DDBJ whole genome shotgun (WGS) entry which is preliminary data.</text>
</comment>
<dbReference type="AlphaFoldDB" id="A0A4V2YTR2"/>
<name>A0A4V2YTR2_9ACTN</name>
<protein>
    <submittedName>
        <fullName evidence="1">Uncharacterized protein</fullName>
    </submittedName>
</protein>
<sequence length="101" mass="11679">MIIPLRFPDGKLDYSRLGEWFALCDVCCARTLLSRVDDWLIPRTTGGRVYCPRCACRTAEQLLAEASPAGPRRRARVAVAWLWTALRLRVHRLTYRPRHGR</sequence>
<accession>A0A4V2YTR2</accession>
<dbReference type="EMBL" id="SMKU01000230">
    <property type="protein sequence ID" value="TDD74837.1"/>
    <property type="molecule type" value="Genomic_DNA"/>
</dbReference>